<dbReference type="InterPro" id="IPR006102">
    <property type="entry name" value="Ig-like_GH2"/>
</dbReference>
<evidence type="ECO:0000256" key="1">
    <source>
        <dbReference type="ARBA" id="ARBA00007401"/>
    </source>
</evidence>
<name>A0A3E5ASM9_9FIRM</name>
<dbReference type="AlphaFoldDB" id="A0A3E5ASM9"/>
<dbReference type="PANTHER" id="PTHR42732:SF1">
    <property type="entry name" value="BETA-MANNOSIDASE"/>
    <property type="match status" value="1"/>
</dbReference>
<dbReference type="InterPro" id="IPR017853">
    <property type="entry name" value="GH"/>
</dbReference>
<dbReference type="EMBL" id="QSUG01000001">
    <property type="protein sequence ID" value="RGN26781.1"/>
    <property type="molecule type" value="Genomic_DNA"/>
</dbReference>
<protein>
    <submittedName>
        <fullName evidence="9">Glycoside hydrolase family 2 protein</fullName>
    </submittedName>
</protein>
<dbReference type="Pfam" id="PF22666">
    <property type="entry name" value="Glyco_hydro_2_N2"/>
    <property type="match status" value="1"/>
</dbReference>
<gene>
    <name evidence="9" type="ORF">DXB72_02310</name>
</gene>
<dbReference type="RefSeq" id="WP_117689549.1">
    <property type="nucleotide sequence ID" value="NZ_QSUE01000001.1"/>
</dbReference>
<dbReference type="SUPFAM" id="SSF49303">
    <property type="entry name" value="beta-Galactosidase/glucuronidase domain"/>
    <property type="match status" value="1"/>
</dbReference>
<dbReference type="InterPro" id="IPR013783">
    <property type="entry name" value="Ig-like_fold"/>
</dbReference>
<dbReference type="Proteomes" id="UP000260970">
    <property type="component" value="Unassembled WGS sequence"/>
</dbReference>
<dbReference type="InterPro" id="IPR040605">
    <property type="entry name" value="Glyco_hydro2_dom5"/>
</dbReference>
<evidence type="ECO:0000259" key="5">
    <source>
        <dbReference type="Pfam" id="PF02836"/>
    </source>
</evidence>
<dbReference type="Gene3D" id="3.20.20.80">
    <property type="entry name" value="Glycosidases"/>
    <property type="match status" value="1"/>
</dbReference>
<dbReference type="InterPro" id="IPR032311">
    <property type="entry name" value="DUF4982"/>
</dbReference>
<feature type="domain" description="Glycoside hydrolase family 2 immunoglobulin-like beta-sandwich" evidence="4">
    <location>
        <begin position="164"/>
        <end position="268"/>
    </location>
</feature>
<dbReference type="InterPro" id="IPR051913">
    <property type="entry name" value="GH2_Domain-Containing"/>
</dbReference>
<keyword evidence="3" id="KW-0326">Glycosidase</keyword>
<dbReference type="InterPro" id="IPR054593">
    <property type="entry name" value="Beta-mannosidase-like_N2"/>
</dbReference>
<evidence type="ECO:0000256" key="2">
    <source>
        <dbReference type="ARBA" id="ARBA00022801"/>
    </source>
</evidence>
<dbReference type="Pfam" id="PF02836">
    <property type="entry name" value="Glyco_hydro_2_C"/>
    <property type="match status" value="1"/>
</dbReference>
<evidence type="ECO:0000313" key="9">
    <source>
        <dbReference type="EMBL" id="RGN26781.1"/>
    </source>
</evidence>
<comment type="caution">
    <text evidence="9">The sequence shown here is derived from an EMBL/GenBank/DDBJ whole genome shotgun (WGS) entry which is preliminary data.</text>
</comment>
<feature type="domain" description="Glycoside hydrolase family 2" evidence="7">
    <location>
        <begin position="721"/>
        <end position="797"/>
    </location>
</feature>
<dbReference type="SUPFAM" id="SSF49785">
    <property type="entry name" value="Galactose-binding domain-like"/>
    <property type="match status" value="1"/>
</dbReference>
<dbReference type="GO" id="GO:0004553">
    <property type="term" value="F:hydrolase activity, hydrolyzing O-glycosyl compounds"/>
    <property type="evidence" value="ECO:0007669"/>
    <property type="project" value="InterPro"/>
</dbReference>
<dbReference type="PANTHER" id="PTHR42732">
    <property type="entry name" value="BETA-GALACTOSIDASE"/>
    <property type="match status" value="1"/>
</dbReference>
<feature type="domain" description="Glycoside hydrolase family 2 catalytic" evidence="5">
    <location>
        <begin position="278"/>
        <end position="425"/>
    </location>
</feature>
<dbReference type="Pfam" id="PF18565">
    <property type="entry name" value="Glyco_hydro2_C5"/>
    <property type="match status" value="1"/>
</dbReference>
<dbReference type="Gene3D" id="2.60.40.10">
    <property type="entry name" value="Immunoglobulins"/>
    <property type="match status" value="3"/>
</dbReference>
<evidence type="ECO:0000313" key="10">
    <source>
        <dbReference type="Proteomes" id="UP000260970"/>
    </source>
</evidence>
<dbReference type="InterPro" id="IPR008979">
    <property type="entry name" value="Galactose-bd-like_sf"/>
</dbReference>
<evidence type="ECO:0000256" key="3">
    <source>
        <dbReference type="ARBA" id="ARBA00023295"/>
    </source>
</evidence>
<dbReference type="Pfam" id="PF16355">
    <property type="entry name" value="DUF4982"/>
    <property type="match status" value="1"/>
</dbReference>
<dbReference type="PRINTS" id="PR00132">
    <property type="entry name" value="GLHYDRLASE2"/>
</dbReference>
<dbReference type="Gene3D" id="2.60.120.260">
    <property type="entry name" value="Galactose-binding domain-like"/>
    <property type="match status" value="1"/>
</dbReference>
<organism evidence="9 10">
    <name type="scientific">Agathobacter rectalis</name>
    <dbReference type="NCBI Taxonomy" id="39491"/>
    <lineage>
        <taxon>Bacteria</taxon>
        <taxon>Bacillati</taxon>
        <taxon>Bacillota</taxon>
        <taxon>Clostridia</taxon>
        <taxon>Lachnospirales</taxon>
        <taxon>Lachnospiraceae</taxon>
        <taxon>Agathobacter</taxon>
    </lineage>
</organism>
<dbReference type="Pfam" id="PF00703">
    <property type="entry name" value="Glyco_hydro_2"/>
    <property type="match status" value="1"/>
</dbReference>
<dbReference type="GO" id="GO:0005975">
    <property type="term" value="P:carbohydrate metabolic process"/>
    <property type="evidence" value="ECO:0007669"/>
    <property type="project" value="InterPro"/>
</dbReference>
<dbReference type="SUPFAM" id="SSF51445">
    <property type="entry name" value="(Trans)glycosidases"/>
    <property type="match status" value="1"/>
</dbReference>
<keyword evidence="2 9" id="KW-0378">Hydrolase</keyword>
<reference evidence="9 10" key="1">
    <citation type="submission" date="2018-08" db="EMBL/GenBank/DDBJ databases">
        <title>A genome reference for cultivated species of the human gut microbiota.</title>
        <authorList>
            <person name="Zou Y."/>
            <person name="Xue W."/>
            <person name="Luo G."/>
        </authorList>
    </citation>
    <scope>NUCLEOTIDE SEQUENCE [LARGE SCALE GENOMIC DNA]</scope>
    <source>
        <strain evidence="9 10">OM05-6AA</strain>
    </source>
</reference>
<evidence type="ECO:0000259" key="4">
    <source>
        <dbReference type="Pfam" id="PF00703"/>
    </source>
</evidence>
<feature type="domain" description="Beta-mannosidase-like galactose-binding" evidence="8">
    <location>
        <begin position="62"/>
        <end position="133"/>
    </location>
</feature>
<evidence type="ECO:0000259" key="8">
    <source>
        <dbReference type="Pfam" id="PF22666"/>
    </source>
</evidence>
<evidence type="ECO:0000259" key="6">
    <source>
        <dbReference type="Pfam" id="PF16355"/>
    </source>
</evidence>
<comment type="similarity">
    <text evidence="1">Belongs to the glycosyl hydrolase 2 family.</text>
</comment>
<accession>A0A3E5ASM9</accession>
<proteinExistence type="inferred from homology"/>
<sequence>MQCHNFNKDWTFEKADQADRLKAFYGNSNAVAVTLPHDAMIREKRDKDCPSGAQSGFYPGGVYTYEKKFMAQNEWKKQDVFLEFEGIYGIARVWINGSLAAVNRNGYMGFSVDLKPWISYEHENIIRIDVDNSKQPNSRWYSGSGIYRDVNLWTGKDVYISHDKLRITTLSVNDDMAVIEVCAQLKNIIGHGLEAECLIEIKKDGQKTASDTQRVVFRSEQMQTVRVQIPIEHPKKWSPKQPALYECHITTKFDDKICDEAVSNFGIRVLALDPVCGLQINGETVKLRGTCIHHDNGVIGAETFKEAEWYRCKRLKEAGFNAIRSAHHPMSRAMLDACDHIGMLVMDELTDMWDKEKNTYDFSDIFEDEYNQWINHMVEKDYNHPSVIIYSVGNEIQEAGTKQGAWINRMLCNKFHELDNTRYTTNALNGLNCAGRRLGFIMRDVAEKFGMDSHGSGSGGGSNALNSFMSLMSGEKGEFFAKHPLVSEALEECSQSCDITGLNYLSGRYELEHELHPAKTVLGTETYPADIENLWKLVETYPHVIGDFTWTGYDYIGEAGVGIFHYDGNANFTSIYPERLGYIGDIDLIGNRRPISYFREIVYGLTDKPYIAVERLEHAGQTADKTAWMFKDNISSWTWKGFEGTTANVDVYSSGDEVELFLNDKSLGRKPAGRENHFTASYEVPYEPGTLKAVAYQKDRKLGEYELSTAKSVTKLKVCRVTENERNIAYIKIWLVDDNGTINSQEAEKRLLHASVVGNGVLEGFGTANPSSEEDYFSDSVTTFDGSALAAVRWKDVKSKEPAVLKVWTDDGCQVMNSVYFKHEHRSFNEIT</sequence>
<dbReference type="InterPro" id="IPR006103">
    <property type="entry name" value="Glyco_hydro_2_cat"/>
</dbReference>
<feature type="domain" description="DUF4982" evidence="6">
    <location>
        <begin position="644"/>
        <end position="701"/>
    </location>
</feature>
<dbReference type="InterPro" id="IPR036156">
    <property type="entry name" value="Beta-gal/glucu_dom_sf"/>
</dbReference>
<evidence type="ECO:0000259" key="7">
    <source>
        <dbReference type="Pfam" id="PF18565"/>
    </source>
</evidence>
<dbReference type="InterPro" id="IPR006101">
    <property type="entry name" value="Glyco_hydro_2"/>
</dbReference>